<dbReference type="SUPFAM" id="SSF51735">
    <property type="entry name" value="NAD(P)-binding Rossmann-fold domains"/>
    <property type="match status" value="1"/>
</dbReference>
<dbReference type="PANTHER" id="PTHR43008:SF8">
    <property type="entry name" value="BENZIL REDUCTASE ((S)-BENZOIN FORMING) IRC24"/>
    <property type="match status" value="1"/>
</dbReference>
<dbReference type="Proteomes" id="UP000317494">
    <property type="component" value="Unassembled WGS sequence"/>
</dbReference>
<dbReference type="GO" id="GO:0050664">
    <property type="term" value="F:oxidoreductase activity, acting on NAD(P)H, oxygen as acceptor"/>
    <property type="evidence" value="ECO:0007669"/>
    <property type="project" value="TreeGrafter"/>
</dbReference>
<keyword evidence="2" id="KW-0521">NADP</keyword>
<dbReference type="EMBL" id="QEAM01000283">
    <property type="protein sequence ID" value="TPX42157.1"/>
    <property type="molecule type" value="Genomic_DNA"/>
</dbReference>
<evidence type="ECO:0000313" key="5">
    <source>
        <dbReference type="EMBL" id="TPX46306.1"/>
    </source>
</evidence>
<evidence type="ECO:0000313" key="4">
    <source>
        <dbReference type="EMBL" id="TPX42157.1"/>
    </source>
</evidence>
<dbReference type="Proteomes" id="UP000320475">
    <property type="component" value="Unassembled WGS sequence"/>
</dbReference>
<dbReference type="OrthoDB" id="153074at2759"/>
<evidence type="ECO:0000256" key="3">
    <source>
        <dbReference type="ARBA" id="ARBA00023002"/>
    </source>
</evidence>
<dbReference type="AlphaFoldDB" id="A0A507CSL8"/>
<evidence type="ECO:0000256" key="2">
    <source>
        <dbReference type="ARBA" id="ARBA00022857"/>
    </source>
</evidence>
<sequence length="256" mass="28280">MSRPVIIVTGASRGIGLATVQAALFLGCNVVGAGRTELSSLPSWTSILQKYPDHAHYVQGDLTSQPIAKELVAQTIAKYGHIDSVVLNAGILPPLAKIRDTDLDEAKRNFDVNFWCVWLFVKESINEVAKRKGRYIIVSSGGAVHAIHAWGAYCCSKAALNMLGFMIAAEEPNVTTISLRPGTVDTDMQKLIRDEVHHAMPKESYQRFVSLKETDTLVKVEDTGYQLAKMALEASRELNGQFLDYKDEKLAAFRRQ</sequence>
<dbReference type="InterPro" id="IPR002347">
    <property type="entry name" value="SDR_fam"/>
</dbReference>
<dbReference type="Gene3D" id="3.40.50.720">
    <property type="entry name" value="NAD(P)-binding Rossmann-like Domain"/>
    <property type="match status" value="1"/>
</dbReference>
<reference evidence="6 7" key="1">
    <citation type="journal article" date="2019" name="Sci. Rep.">
        <title>Comparative genomics of chytrid fungi reveal insights into the obligate biotrophic and pathogenic lifestyle of Synchytrium endobioticum.</title>
        <authorList>
            <person name="van de Vossenberg B.T.L.H."/>
            <person name="Warris S."/>
            <person name="Nguyen H.D.T."/>
            <person name="van Gent-Pelzer M.P.E."/>
            <person name="Joly D.L."/>
            <person name="van de Geest H.C."/>
            <person name="Bonants P.J.M."/>
            <person name="Smith D.S."/>
            <person name="Levesque C.A."/>
            <person name="van der Lee T.A.J."/>
        </authorList>
    </citation>
    <scope>NUCLEOTIDE SEQUENCE [LARGE SCALE GENOMIC DNA]</scope>
    <source>
        <strain evidence="4 7">LEV6574</strain>
        <strain evidence="5 6">MB42</strain>
    </source>
</reference>
<name>A0A507CSL8_9FUNG</name>
<dbReference type="InterPro" id="IPR020904">
    <property type="entry name" value="Sc_DH/Rdtase_CS"/>
</dbReference>
<dbReference type="PROSITE" id="PS51257">
    <property type="entry name" value="PROKAR_LIPOPROTEIN"/>
    <property type="match status" value="1"/>
</dbReference>
<organism evidence="4 7">
    <name type="scientific">Synchytrium endobioticum</name>
    <dbReference type="NCBI Taxonomy" id="286115"/>
    <lineage>
        <taxon>Eukaryota</taxon>
        <taxon>Fungi</taxon>
        <taxon>Fungi incertae sedis</taxon>
        <taxon>Chytridiomycota</taxon>
        <taxon>Chytridiomycota incertae sedis</taxon>
        <taxon>Chytridiomycetes</taxon>
        <taxon>Synchytriales</taxon>
        <taxon>Synchytriaceae</taxon>
        <taxon>Synchytrium</taxon>
    </lineage>
</organism>
<evidence type="ECO:0000313" key="6">
    <source>
        <dbReference type="Proteomes" id="UP000317494"/>
    </source>
</evidence>
<dbReference type="PANTHER" id="PTHR43008">
    <property type="entry name" value="BENZIL REDUCTASE"/>
    <property type="match status" value="1"/>
</dbReference>
<dbReference type="InterPro" id="IPR036291">
    <property type="entry name" value="NAD(P)-bd_dom_sf"/>
</dbReference>
<dbReference type="STRING" id="286115.A0A507CSL8"/>
<dbReference type="PROSITE" id="PS00061">
    <property type="entry name" value="ADH_SHORT"/>
    <property type="match status" value="1"/>
</dbReference>
<evidence type="ECO:0000256" key="1">
    <source>
        <dbReference type="ARBA" id="ARBA00006484"/>
    </source>
</evidence>
<comment type="caution">
    <text evidence="4">The sequence shown here is derived from an EMBL/GenBank/DDBJ whole genome shotgun (WGS) entry which is preliminary data.</text>
</comment>
<dbReference type="GO" id="GO:0016616">
    <property type="term" value="F:oxidoreductase activity, acting on the CH-OH group of donors, NAD or NADP as acceptor"/>
    <property type="evidence" value="ECO:0007669"/>
    <property type="project" value="UniProtKB-ARBA"/>
</dbReference>
<accession>A0A507CSL8</accession>
<evidence type="ECO:0008006" key="8">
    <source>
        <dbReference type="Google" id="ProtNLM"/>
    </source>
</evidence>
<proteinExistence type="inferred from homology"/>
<protein>
    <recommendedName>
        <fullName evidence="8">NAD(P)-binding protein</fullName>
    </recommendedName>
</protein>
<keyword evidence="6" id="KW-1185">Reference proteome</keyword>
<evidence type="ECO:0000313" key="7">
    <source>
        <dbReference type="Proteomes" id="UP000320475"/>
    </source>
</evidence>
<keyword evidence="3" id="KW-0560">Oxidoreductase</keyword>
<dbReference type="PRINTS" id="PR00081">
    <property type="entry name" value="GDHRDH"/>
</dbReference>
<comment type="similarity">
    <text evidence="1">Belongs to the short-chain dehydrogenases/reductases (SDR) family.</text>
</comment>
<dbReference type="Pfam" id="PF00106">
    <property type="entry name" value="adh_short"/>
    <property type="match status" value="1"/>
</dbReference>
<gene>
    <name evidence="4" type="ORF">SeLEV6574_g05735</name>
    <name evidence="5" type="ORF">SeMB42_g03747</name>
</gene>
<dbReference type="VEuPathDB" id="FungiDB:SeMB42_g03747"/>
<dbReference type="EMBL" id="QEAN01000139">
    <property type="protein sequence ID" value="TPX46306.1"/>
    <property type="molecule type" value="Genomic_DNA"/>
</dbReference>